<protein>
    <submittedName>
        <fullName evidence="2">Protein ORF42</fullName>
    </submittedName>
</protein>
<feature type="region of interest" description="Disordered" evidence="1">
    <location>
        <begin position="356"/>
        <end position="426"/>
    </location>
</feature>
<dbReference type="KEGG" id="vg:14011196"/>
<evidence type="ECO:0000313" key="3">
    <source>
        <dbReference type="Proteomes" id="UP000118426"/>
    </source>
</evidence>
<feature type="compositionally biased region" description="Acidic residues" evidence="1">
    <location>
        <begin position="381"/>
        <end position="395"/>
    </location>
</feature>
<name>K7PBV9_9VIRU</name>
<dbReference type="GeneID" id="14011196"/>
<dbReference type="RefSeq" id="YP_007003708.1">
    <property type="nucleotide sequence ID" value="NC_019491.1"/>
</dbReference>
<proteinExistence type="predicted"/>
<dbReference type="EMBL" id="JQ815363">
    <property type="protein sequence ID" value="AFJ20343.1"/>
    <property type="molecule type" value="Genomic_DNA"/>
</dbReference>
<evidence type="ECO:0000313" key="2">
    <source>
        <dbReference type="EMBL" id="AFJ20343.1"/>
    </source>
</evidence>
<reference evidence="2 3" key="1">
    <citation type="journal article" date="2013" name="J. Virol.">
        <title>Comparative genomics of carp herpesviruses.</title>
        <authorList>
            <person name="Davison A.J."/>
            <person name="Kurobe T."/>
            <person name="Gatherer D."/>
            <person name="Cunningham C."/>
            <person name="Korf I."/>
            <person name="Fukuda H."/>
            <person name="Hedrick R.P."/>
            <person name="Waltzek T.B."/>
        </authorList>
    </citation>
    <scope>NUCLEOTIDE SEQUENCE [LARGE SCALE GENOMIC DNA]</scope>
    <source>
        <strain evidence="2">NG-J1</strain>
    </source>
</reference>
<accession>K7PBV9</accession>
<dbReference type="Proteomes" id="UP000118426">
    <property type="component" value="Segment"/>
</dbReference>
<gene>
    <name evidence="2" type="ORF">CyHV1_ORF42</name>
</gene>
<sequence length="2059" mass="231331">MAVPACATLNYYSQRAYYGPSLKVHLKTNTESRRLLHRETGTWAYKPPKAPIFNEPEWKPKRLKRRLTVCKHPDLGTVTFYNGRPIRVQINKARRAWVSKYTSNQPSQFLNRRGRFCIAESPGLLCVSPRAGNRSVRVSARDPQRQESGAEWLPENDWACVRTFGEDARKACMSLTFLLYLIDSRQAHFEHGAEESAGYIARQCASFYLDTSADRFELAKLKVYETVAQYAIDLDGMARDPGWSTPLIFFERQPEPLRSEGFRQVVRCSPDIDLGCTMARRGIPIAFNDPPNYPVHALQVEEPFDVMQHDPDAYRDARVSTYSTGRVAAYCEKSGVILARGVPRASRLVYFLILNQTPPPPPPEQDQQLEEEPVDPASTVESEEPGEPSTEEEEAAASVDSGEPGEPATIEPVETASEEPEVEPASVELGREYAEVEVPSDPQETWLRFFAGLVECIAAERPVVVDASRLSGEVAAALFSACCAAGLARGWRRLKHGPVVMVRNESLIECEIPSKDSIRDFAPGGVMENRWGVFASQHAATDYTLRRQVGLVETLFRPEPRDNSFEFPGWDGVEGDVVGESLQDFLSTQRDADLLEVLETRGIGDCYERQRVLARECLSVKGLRTFNWSVDLECSYEAERQFIRRMRGGFFLPRPNVPSLLHTKAIQFSEPQRRTVTIAEPETVRIGLRSLTVSRASVSGLMPLMGPRSNDELSRIKWIETNGWLGGLGASEWTPELKIPLFYYEPERVAKRRSVEKNLNDQQRALLYGEDSRRHFSGEWIGLVCSMLELDQEIMMIWCRACCSKFHSFAPKRRGIDSALPQGTPVQYARRLDRAALRPFKADRDVSEAVASCCGSAASSPKWAVLPVACRTVPTRRAAGSSQKQYAHLVNVLANEHGYTVGLPEYAFEVVEAYEYLLVGAFVLAEIKKTTLDVLLLDMGQLASAADELLNTPWYTVEAPQCFLVRHHTATYDSKLESLVALFRRSCAWVQSDMGSALVHTSDTALVRPQPLSALNEDSTPLRIIILVLLTLFEYSKLDEDVWMALVLNSSSAVTPDYLQRLEDSLTTEVARLTRRLWMDLAVTITDLDISDALCDVLWKIFSMYIGPVSSYKRIGGCIALNQTLYDAAVPDEPDPFRSLPRLSCANVAFSIQNPWNGLQHRFAVCSDVAMGSDGVLHRHTLLDGLKTIYTPDLDRELVILPTIEDKLNVKWKESYRECSVSYYDHQRDRTWSTHLPDCLEEFLQAAVVESDPYTLEWQVDLHRRPTTVEHSRVSDLIASPFRYQTVSVPRHPLLRPHIGVSTSVQRTLSVARNRHMYQVEYERPDLKIFVRAKGARGRGDTTSAHALPLPSDATFLPDELELRAATVSEDPAVERYLRAFSSRVVYDSGACRHLFTTVILRPKESLDATLNAMGDALPKTKRDGGWLLLEVREPAEVQGVSINEWRSGGKGVPFASTITVSCRARCLKPILINYLMERWKELKPALTLVRLECSGSVFECVEAVLTANMADVPTFRCVVIQNSDEVALDAQIFRSLPFIDDVRPLQPEREATAERGVSADSRRKGVARDVYVAVDLLYKKGNLAKEVKGVLTERIKIHWTAFDHNYKLTEEENYIVVYDTGNRWTLGRVRDQLKRSPLAKAVLCLRTDRDKTPPSFSELEGRLRVHFFAESPATYLSRWLVAEAAAAPVSRLGPHTVSFEAYPDYGHFFDDVQRVNARARKIQVLSMAASTGGRYFFAVDSVAPHRCVFEHALVRDYLMSGLVLESASSHSADSARCRMLLEREPEKWGWRPIEKLLTKKSDSRVPSVRWYGACLDDMRRSSWREARCLSKLISRQLSVLDATFPGGVHSAASSTYFRRLDPLPEPADNTVKTYISVDYDGAVDAVIALRHYDPTEPDHSTLKISGASIEGAPVFISATEELIFHGLVRGFGMGCVSFVVEDVEEIERDEESADKLLDCILSALALFERTHKSKLLLVSVGGYVDPPLSVLPGDRDPRSDAVMLAFERAFEDQWGQGSCGMCRDMWRKSLLPGATLGEPDADLLRRHRDFKRQLLAIP</sequence>
<keyword evidence="3" id="KW-1185">Reference proteome</keyword>
<evidence type="ECO:0000256" key="1">
    <source>
        <dbReference type="SAM" id="MobiDB-lite"/>
    </source>
</evidence>
<organism evidence="2 3">
    <name type="scientific">Cyprinid herpesvirus 1</name>
    <dbReference type="NCBI Taxonomy" id="317858"/>
    <lineage>
        <taxon>Viruses</taxon>
        <taxon>Duplodnaviria</taxon>
        <taxon>Heunggongvirae</taxon>
        <taxon>Peploviricota</taxon>
        <taxon>Herviviricetes</taxon>
        <taxon>Herpesvirales</taxon>
        <taxon>Alloherpesviridae</taxon>
        <taxon>Cyvirus</taxon>
        <taxon>Cyvirus cyprinidallo1</taxon>
    </lineage>
</organism>